<gene>
    <name evidence="1" type="ORF">P7K49_030327</name>
</gene>
<comment type="caution">
    <text evidence="1">The sequence shown here is derived from an EMBL/GenBank/DDBJ whole genome shotgun (WGS) entry which is preliminary data.</text>
</comment>
<evidence type="ECO:0000313" key="2">
    <source>
        <dbReference type="Proteomes" id="UP001266305"/>
    </source>
</evidence>
<sequence length="176" mass="19290">MPSPLIRLMRGTRNGSTKGINAPDGGIPAEQMRAKPVRVETVTPLGLGIQWRLEVLLVQLLGGMVQEDLAVMVKDAYSRPTVRWTWGTLASLVPTTCSLPQDLSITYALERTWQPMKAVLIASALNPAQLNLRKVYRTGQAKAPPVHLSDSRKEGCLLDWLGAPHGASLEELLYKP</sequence>
<accession>A0ABQ9U311</accession>
<dbReference type="EMBL" id="JASSZA010000016">
    <property type="protein sequence ID" value="KAK2091043.1"/>
    <property type="molecule type" value="Genomic_DNA"/>
</dbReference>
<dbReference type="Proteomes" id="UP001266305">
    <property type="component" value="Unassembled WGS sequence"/>
</dbReference>
<protein>
    <submittedName>
        <fullName evidence="1">Uncharacterized protein</fullName>
    </submittedName>
</protein>
<proteinExistence type="predicted"/>
<name>A0ABQ9U311_SAGOE</name>
<keyword evidence="2" id="KW-1185">Reference proteome</keyword>
<organism evidence="1 2">
    <name type="scientific">Saguinus oedipus</name>
    <name type="common">Cotton-top tamarin</name>
    <name type="synonym">Oedipomidas oedipus</name>
    <dbReference type="NCBI Taxonomy" id="9490"/>
    <lineage>
        <taxon>Eukaryota</taxon>
        <taxon>Metazoa</taxon>
        <taxon>Chordata</taxon>
        <taxon>Craniata</taxon>
        <taxon>Vertebrata</taxon>
        <taxon>Euteleostomi</taxon>
        <taxon>Mammalia</taxon>
        <taxon>Eutheria</taxon>
        <taxon>Euarchontoglires</taxon>
        <taxon>Primates</taxon>
        <taxon>Haplorrhini</taxon>
        <taxon>Platyrrhini</taxon>
        <taxon>Cebidae</taxon>
        <taxon>Callitrichinae</taxon>
        <taxon>Saguinus</taxon>
    </lineage>
</organism>
<evidence type="ECO:0000313" key="1">
    <source>
        <dbReference type="EMBL" id="KAK2091043.1"/>
    </source>
</evidence>
<reference evidence="1 2" key="1">
    <citation type="submission" date="2023-05" db="EMBL/GenBank/DDBJ databases">
        <title>B98-5 Cell Line De Novo Hybrid Assembly: An Optical Mapping Approach.</title>
        <authorList>
            <person name="Kananen K."/>
            <person name="Auerbach J.A."/>
            <person name="Kautto E."/>
            <person name="Blachly J.S."/>
        </authorList>
    </citation>
    <scope>NUCLEOTIDE SEQUENCE [LARGE SCALE GENOMIC DNA]</scope>
    <source>
        <strain evidence="1">B95-8</strain>
        <tissue evidence="1">Cell line</tissue>
    </source>
</reference>